<dbReference type="Proteomes" id="UP000515291">
    <property type="component" value="Chromosome"/>
</dbReference>
<organism evidence="2 3">
    <name type="scientific">Tardiphaga robiniae</name>
    <dbReference type="NCBI Taxonomy" id="943830"/>
    <lineage>
        <taxon>Bacteria</taxon>
        <taxon>Pseudomonadati</taxon>
        <taxon>Pseudomonadota</taxon>
        <taxon>Alphaproteobacteria</taxon>
        <taxon>Hyphomicrobiales</taxon>
        <taxon>Nitrobacteraceae</taxon>
        <taxon>Tardiphaga</taxon>
    </lineage>
</organism>
<name>A0A7G6U838_9BRAD</name>
<dbReference type="EMBL" id="CP050292">
    <property type="protein sequence ID" value="QND75170.1"/>
    <property type="molecule type" value="Genomic_DNA"/>
</dbReference>
<feature type="compositionally biased region" description="Basic and acidic residues" evidence="1">
    <location>
        <begin position="24"/>
        <end position="37"/>
    </location>
</feature>
<dbReference type="AlphaFoldDB" id="A0A7G6U838"/>
<protein>
    <submittedName>
        <fullName evidence="2">Uncharacterized protein</fullName>
    </submittedName>
</protein>
<accession>A0A7G6U838</accession>
<proteinExistence type="predicted"/>
<feature type="region of interest" description="Disordered" evidence="1">
    <location>
        <begin position="1"/>
        <end position="37"/>
    </location>
</feature>
<evidence type="ECO:0000313" key="3">
    <source>
        <dbReference type="Proteomes" id="UP000515291"/>
    </source>
</evidence>
<reference evidence="3" key="1">
    <citation type="journal article" date="2020" name="Mol. Plant Microbe">
        <title>Rhizobial microsymbionts of the narrowly endemic Oxytropis species growing in Kamchatka are characterized by significant genetic diversity and possess a set of genes that are associated with T3SS and T6SS secretion systems and can affect the development of symbiosis.</title>
        <authorList>
            <person name="Safronova V."/>
            <person name="Guro P."/>
            <person name="Sazanova A."/>
            <person name="Kuznetsova I."/>
            <person name="Belimov A."/>
            <person name="Yakubov V."/>
            <person name="Chirak E."/>
            <person name="Afonin A."/>
            <person name="Gogolev Y."/>
            <person name="Andronov E."/>
            <person name="Tikhonovich I."/>
        </authorList>
    </citation>
    <scope>NUCLEOTIDE SEQUENCE [LARGE SCALE GENOMIC DNA]</scope>
    <source>
        <strain evidence="3">581</strain>
    </source>
</reference>
<evidence type="ECO:0000313" key="2">
    <source>
        <dbReference type="EMBL" id="QND75170.1"/>
    </source>
</evidence>
<sequence length="70" mass="7903">MKSSERNRPSCLDQFDCSSEPGPEPERDNGTEDENRTKATLEALQKENRSLKELVIQLSALVIRKVTGKK</sequence>
<gene>
    <name evidence="2" type="ORF">HB776_31130</name>
</gene>
<dbReference type="KEGG" id="trb:HB776_31130"/>
<dbReference type="RefSeq" id="WP_184514072.1">
    <property type="nucleotide sequence ID" value="NZ_CP050292.1"/>
</dbReference>
<evidence type="ECO:0000256" key="1">
    <source>
        <dbReference type="SAM" id="MobiDB-lite"/>
    </source>
</evidence>